<evidence type="ECO:0000313" key="4">
    <source>
        <dbReference type="Proteomes" id="UP000070284"/>
    </source>
</evidence>
<keyword evidence="1" id="KW-0413">Isomerase</keyword>
<evidence type="ECO:0000256" key="1">
    <source>
        <dbReference type="ARBA" id="ARBA00023235"/>
    </source>
</evidence>
<dbReference type="InterPro" id="IPR009015">
    <property type="entry name" value="Fucose_isomerase_N/cen_sf"/>
</dbReference>
<protein>
    <recommendedName>
        <fullName evidence="5">L-fucose isomerase C-terminal domain-containing protein</fullName>
    </recommendedName>
</protein>
<name>A0A133UNA6_9EURY</name>
<evidence type="ECO:0008006" key="5">
    <source>
        <dbReference type="Google" id="ProtNLM"/>
    </source>
</evidence>
<comment type="caution">
    <text evidence="3">The sequence shown here is derived from an EMBL/GenBank/DDBJ whole genome shotgun (WGS) entry which is preliminary data.</text>
</comment>
<accession>A0A133UNA6</accession>
<evidence type="ECO:0000313" key="3">
    <source>
        <dbReference type="EMBL" id="KXA95627.1"/>
    </source>
</evidence>
<sequence>MVKIQQKPIETKVNVKPVFVWLIHSDSKEGPCRWGTEEELSPESEKETGRNYFEKFEDILKENLSENARIMDPVLMEFGEEFQVSSEMMEKLEPDSQETDLYLVSGHPARQLPAVRIGERFRKPVAVVTAGVTNVDASAYLRSRDLEGYAPLDHDELNDLINILKVRKAIGQTKVLIVSDGEPITAGVVSSIWNLEDLKKRFGLESNQISLEKFYDKMDEVKGKESDRIREITEGLMEKADHVHMEEEEVENSVTAYIATKKLMEKYESNAYTFPCFEACSSKVPAEKRFTPCLTHSLLKDDGYPSACEGDLSVLMAMASLMYVSKKSVYMGNPSLAATENPYMPQPSIEKDENILRVLHDVPGLKMKGFDEPDLPFEIRPFTEGGWGVSLRYDFSRDEGQKVTLARFNPDATKMLVSEGEIVGGGGFDEIGCSLSALVKVPDVRKLLHKSADYGHHLALVYGDYVEELKDLAEIMDFKVELANPV</sequence>
<keyword evidence="2" id="KW-0119">Carbohydrate metabolism</keyword>
<dbReference type="GO" id="GO:0016861">
    <property type="term" value="F:intramolecular oxidoreductase activity, interconverting aldoses and ketoses"/>
    <property type="evidence" value="ECO:0007669"/>
    <property type="project" value="InterPro"/>
</dbReference>
<reference evidence="3 4" key="1">
    <citation type="journal article" date="2016" name="Sci. Rep.">
        <title>Metabolic traits of an uncultured archaeal lineage -MSBL1- from brine pools of the Red Sea.</title>
        <authorList>
            <person name="Mwirichia R."/>
            <person name="Alam I."/>
            <person name="Rashid M."/>
            <person name="Vinu M."/>
            <person name="Ba-Alawi W."/>
            <person name="Anthony Kamau A."/>
            <person name="Kamanda Ngugi D."/>
            <person name="Goker M."/>
            <person name="Klenk H.P."/>
            <person name="Bajic V."/>
            <person name="Stingl U."/>
        </authorList>
    </citation>
    <scope>NUCLEOTIDE SEQUENCE [LARGE SCALE GENOMIC DNA]</scope>
    <source>
        <strain evidence="3">SCGC-AAA259E19</strain>
    </source>
</reference>
<dbReference type="PANTHER" id="PTHR36120">
    <property type="entry name" value="FUCOSE ISOMERASE"/>
    <property type="match status" value="1"/>
</dbReference>
<organism evidence="3 4">
    <name type="scientific">candidate division MSBL1 archaeon SCGC-AAA259E19</name>
    <dbReference type="NCBI Taxonomy" id="1698264"/>
    <lineage>
        <taxon>Archaea</taxon>
        <taxon>Methanobacteriati</taxon>
        <taxon>Methanobacteriota</taxon>
        <taxon>candidate division MSBL1</taxon>
    </lineage>
</organism>
<keyword evidence="4" id="KW-1185">Reference proteome</keyword>
<dbReference type="GO" id="GO:0005737">
    <property type="term" value="C:cytoplasm"/>
    <property type="evidence" value="ECO:0007669"/>
    <property type="project" value="InterPro"/>
</dbReference>
<dbReference type="GO" id="GO:0005996">
    <property type="term" value="P:monosaccharide metabolic process"/>
    <property type="evidence" value="ECO:0007669"/>
    <property type="project" value="InterPro"/>
</dbReference>
<evidence type="ECO:0000256" key="2">
    <source>
        <dbReference type="ARBA" id="ARBA00023277"/>
    </source>
</evidence>
<dbReference type="AlphaFoldDB" id="A0A133UNA6"/>
<gene>
    <name evidence="3" type="ORF">AKJ65_01430</name>
</gene>
<dbReference type="PANTHER" id="PTHR36120:SF1">
    <property type="entry name" value="L-FUCOSE ISOMERASE C-TERMINAL DOMAIN-CONTAINING PROTEIN"/>
    <property type="match status" value="1"/>
</dbReference>
<dbReference type="SUPFAM" id="SSF53743">
    <property type="entry name" value="FucI/AraA N-terminal and middle domains"/>
    <property type="match status" value="1"/>
</dbReference>
<proteinExistence type="predicted"/>
<dbReference type="EMBL" id="LHXO01000011">
    <property type="protein sequence ID" value="KXA95627.1"/>
    <property type="molecule type" value="Genomic_DNA"/>
</dbReference>
<dbReference type="Proteomes" id="UP000070284">
    <property type="component" value="Unassembled WGS sequence"/>
</dbReference>